<dbReference type="CDD" id="cd20335">
    <property type="entry name" value="BRcat_RBR"/>
    <property type="match status" value="1"/>
</dbReference>
<comment type="subcellular location">
    <subcellularLocation>
        <location evidence="1">Nucleus</location>
    </subcellularLocation>
</comment>
<feature type="compositionally biased region" description="Acidic residues" evidence="10">
    <location>
        <begin position="96"/>
        <end position="107"/>
    </location>
</feature>
<keyword evidence="3" id="KW-0677">Repeat</keyword>
<feature type="region of interest" description="Disordered" evidence="10">
    <location>
        <begin position="212"/>
        <end position="244"/>
    </location>
</feature>
<feature type="domain" description="CCHC-type" evidence="12">
    <location>
        <begin position="384"/>
        <end position="400"/>
    </location>
</feature>
<feature type="transmembrane region" description="Helical" evidence="11">
    <location>
        <begin position="555"/>
        <end position="577"/>
    </location>
</feature>
<feature type="region of interest" description="Disordered" evidence="10">
    <location>
        <begin position="1"/>
        <end position="170"/>
    </location>
</feature>
<evidence type="ECO:0000256" key="11">
    <source>
        <dbReference type="SAM" id="Phobius"/>
    </source>
</evidence>
<dbReference type="GO" id="GO:0008270">
    <property type="term" value="F:zinc ion binding"/>
    <property type="evidence" value="ECO:0007669"/>
    <property type="project" value="UniProtKB-KW"/>
</dbReference>
<dbReference type="GO" id="GO:0031499">
    <property type="term" value="C:TRAMP complex"/>
    <property type="evidence" value="ECO:0007669"/>
    <property type="project" value="TreeGrafter"/>
</dbReference>
<keyword evidence="5" id="KW-0862">Zinc</keyword>
<protein>
    <recommendedName>
        <fullName evidence="7">Zinc finger CCHC domain-containing protein 7</fullName>
    </recommendedName>
    <alternativeName>
        <fullName evidence="8">TRAMP-like complex RNA-binding factor ZCCHC7</fullName>
    </alternativeName>
</protein>
<dbReference type="PANTHER" id="PTHR46543">
    <property type="entry name" value="ZINC FINGER CCHC DOMAIN-CONTAINING PROTEIN 7"/>
    <property type="match status" value="1"/>
</dbReference>
<dbReference type="InterPro" id="IPR001878">
    <property type="entry name" value="Znf_CCHC"/>
</dbReference>
<evidence type="ECO:0000256" key="6">
    <source>
        <dbReference type="ARBA" id="ARBA00023242"/>
    </source>
</evidence>
<evidence type="ECO:0000256" key="5">
    <source>
        <dbReference type="ARBA" id="ARBA00022833"/>
    </source>
</evidence>
<reference evidence="13 14" key="1">
    <citation type="journal article" date="2018" name="Nat. Ecol. Evol.">
        <title>Genomic signatures of mitonuclear coevolution across populations of Tigriopus californicus.</title>
        <authorList>
            <person name="Barreto F.S."/>
            <person name="Watson E.T."/>
            <person name="Lima T.G."/>
            <person name="Willett C.S."/>
            <person name="Edmands S."/>
            <person name="Li W."/>
            <person name="Burton R.S."/>
        </authorList>
    </citation>
    <scope>NUCLEOTIDE SEQUENCE [LARGE SCALE GENOMIC DNA]</scope>
    <source>
        <strain evidence="13 14">San Diego</strain>
    </source>
</reference>
<keyword evidence="6" id="KW-0539">Nucleus</keyword>
<evidence type="ECO:0000256" key="10">
    <source>
        <dbReference type="SAM" id="MobiDB-lite"/>
    </source>
</evidence>
<dbReference type="OMA" id="PNCAREG"/>
<keyword evidence="11" id="KW-0472">Membrane</keyword>
<keyword evidence="4 9" id="KW-0863">Zinc-finger</keyword>
<gene>
    <name evidence="13" type="ORF">TCAL_16813</name>
</gene>
<feature type="domain" description="CCHC-type" evidence="12">
    <location>
        <begin position="450"/>
        <end position="465"/>
    </location>
</feature>
<dbReference type="Gene3D" id="4.10.60.10">
    <property type="entry name" value="Zinc finger, CCHC-type"/>
    <property type="match status" value="2"/>
</dbReference>
<dbReference type="PANTHER" id="PTHR46543:SF1">
    <property type="entry name" value="ZINC FINGER CCHC DOMAIN-CONTAINING PROTEIN 7"/>
    <property type="match status" value="1"/>
</dbReference>
<keyword evidence="14" id="KW-1185">Reference proteome</keyword>
<evidence type="ECO:0000256" key="8">
    <source>
        <dbReference type="ARBA" id="ARBA00043023"/>
    </source>
</evidence>
<comment type="caution">
    <text evidence="13">The sequence shown here is derived from an EMBL/GenBank/DDBJ whole genome shotgun (WGS) entry which is preliminary data.</text>
</comment>
<dbReference type="GO" id="GO:0071038">
    <property type="term" value="P:TRAMP-dependent tRNA surveillance pathway"/>
    <property type="evidence" value="ECO:0007669"/>
    <property type="project" value="TreeGrafter"/>
</dbReference>
<evidence type="ECO:0000313" key="14">
    <source>
        <dbReference type="Proteomes" id="UP000318571"/>
    </source>
</evidence>
<accession>A0A553PC06</accession>
<dbReference type="InterPro" id="IPR051644">
    <property type="entry name" value="TRAMP_AT-DNA-binding"/>
</dbReference>
<feature type="compositionally biased region" description="Basic and acidic residues" evidence="10">
    <location>
        <begin position="220"/>
        <end position="232"/>
    </location>
</feature>
<dbReference type="GO" id="GO:0071039">
    <property type="term" value="P:nuclear polyadenylation-dependent CUT catabolic process"/>
    <property type="evidence" value="ECO:0007669"/>
    <property type="project" value="TreeGrafter"/>
</dbReference>
<dbReference type="Proteomes" id="UP000318571">
    <property type="component" value="Chromosome 2"/>
</dbReference>
<dbReference type="InterPro" id="IPR036875">
    <property type="entry name" value="Znf_CCHC_sf"/>
</dbReference>
<evidence type="ECO:0000256" key="1">
    <source>
        <dbReference type="ARBA" id="ARBA00004123"/>
    </source>
</evidence>
<sequence length="598" mass="67078">MKPLTSRSSMDPVDENGLWPQGDPQDPQDSGELDDEEAQRDWEALLYSQIHHEQTEPTFSIRTATHTTTPIQPPATTSFTPEEVGVPNLGQMNEASSEEEDEDDDDGIMVLPRPVLVPVDIPLISLDSSEDEQELQVQGQRGPKSRSESEEDEDNVRKMPGTRASRSTQVVDLVSSSGLSSGDDQDCVEEEIVIQGQRIPAQTRTMGVPRRARLTINESTSEHSLTEDERTDTPPPHPQTQRKLELKKKSAEVLQAYKAVFASSDDSSGDERLSLGSGEVSLNLLAPPSKRSWLSAQNLDPLSAFKNCPPGEQPPIRIHKWTDGMYQFYNEISQTSFHDTLDDIMQQIPDNANWRVNRTDRMGVLGSGSSLYRRGKSRYFDRSRCGNCKQMGHLTRQCPDPPKPLICNMCAARGHLRQACPNASCLRCSQPSYDFTSNCFHCRKLNKTHCLECGAPGHAKQNCPDHWRRFHQTVEPGGVFQPRDHDRIHKSESEMSCPNCAREGHSLHKCRGFRPTANPFPVLKVVSYEEPPNLVAEEPLISSKKGLRKWLREEITAKIGGLILATLKIVIMSLNLVNDKGKMENYQEKWFLMISSTV</sequence>
<evidence type="ECO:0000256" key="7">
    <source>
        <dbReference type="ARBA" id="ARBA00041190"/>
    </source>
</evidence>
<proteinExistence type="predicted"/>
<dbReference type="SMART" id="SM00343">
    <property type="entry name" value="ZnF_C2HC"/>
    <property type="match status" value="4"/>
</dbReference>
<organism evidence="13 14">
    <name type="scientific">Tigriopus californicus</name>
    <name type="common">Marine copepod</name>
    <dbReference type="NCBI Taxonomy" id="6832"/>
    <lineage>
        <taxon>Eukaryota</taxon>
        <taxon>Metazoa</taxon>
        <taxon>Ecdysozoa</taxon>
        <taxon>Arthropoda</taxon>
        <taxon>Crustacea</taxon>
        <taxon>Multicrustacea</taxon>
        <taxon>Hexanauplia</taxon>
        <taxon>Copepoda</taxon>
        <taxon>Harpacticoida</taxon>
        <taxon>Harpacticidae</taxon>
        <taxon>Tigriopus</taxon>
    </lineage>
</organism>
<dbReference type="PROSITE" id="PS50158">
    <property type="entry name" value="ZF_CCHC"/>
    <property type="match status" value="2"/>
</dbReference>
<evidence type="ECO:0000256" key="2">
    <source>
        <dbReference type="ARBA" id="ARBA00022723"/>
    </source>
</evidence>
<keyword evidence="11" id="KW-0812">Transmembrane</keyword>
<evidence type="ECO:0000256" key="4">
    <source>
        <dbReference type="ARBA" id="ARBA00022771"/>
    </source>
</evidence>
<evidence type="ECO:0000259" key="12">
    <source>
        <dbReference type="PROSITE" id="PS50158"/>
    </source>
</evidence>
<keyword evidence="11" id="KW-1133">Transmembrane helix</keyword>
<evidence type="ECO:0000256" key="9">
    <source>
        <dbReference type="PROSITE-ProRule" id="PRU00047"/>
    </source>
</evidence>
<dbReference type="SUPFAM" id="SSF57756">
    <property type="entry name" value="Retrovirus zinc finger-like domains"/>
    <property type="match status" value="1"/>
</dbReference>
<dbReference type="AlphaFoldDB" id="A0A553PC06"/>
<dbReference type="GO" id="GO:0071035">
    <property type="term" value="P:nuclear polyadenylation-dependent rRNA catabolic process"/>
    <property type="evidence" value="ECO:0007669"/>
    <property type="project" value="TreeGrafter"/>
</dbReference>
<evidence type="ECO:0000313" key="13">
    <source>
        <dbReference type="EMBL" id="TRY75218.1"/>
    </source>
</evidence>
<dbReference type="GO" id="GO:0071037">
    <property type="term" value="P:nuclear polyadenylation-dependent snRNA catabolic process"/>
    <property type="evidence" value="ECO:0007669"/>
    <property type="project" value="TreeGrafter"/>
</dbReference>
<name>A0A553PC06_TIGCA</name>
<dbReference type="GO" id="GO:0003723">
    <property type="term" value="F:RNA binding"/>
    <property type="evidence" value="ECO:0007669"/>
    <property type="project" value="TreeGrafter"/>
</dbReference>
<dbReference type="GO" id="GO:0071036">
    <property type="term" value="P:nuclear polyadenylation-dependent snoRNA catabolic process"/>
    <property type="evidence" value="ECO:0007669"/>
    <property type="project" value="TreeGrafter"/>
</dbReference>
<dbReference type="GO" id="GO:0071031">
    <property type="term" value="P:nuclear mRNA surveillance of mRNA 3'-end processing"/>
    <property type="evidence" value="ECO:0007669"/>
    <property type="project" value="TreeGrafter"/>
</dbReference>
<keyword evidence="2" id="KW-0479">Metal-binding</keyword>
<feature type="compositionally biased region" description="Polar residues" evidence="10">
    <location>
        <begin position="56"/>
        <end position="80"/>
    </location>
</feature>
<dbReference type="EMBL" id="VCGU01000005">
    <property type="protein sequence ID" value="TRY75218.1"/>
    <property type="molecule type" value="Genomic_DNA"/>
</dbReference>
<evidence type="ECO:0000256" key="3">
    <source>
        <dbReference type="ARBA" id="ARBA00022737"/>
    </source>
</evidence>
<dbReference type="STRING" id="6832.A0A553PC06"/>
<feature type="compositionally biased region" description="Acidic residues" evidence="10">
    <location>
        <begin position="29"/>
        <end position="38"/>
    </location>
</feature>